<dbReference type="AlphaFoldDB" id="D8SPR7"/>
<dbReference type="EMBL" id="GL377632">
    <property type="protein sequence ID" value="EFJ13533.1"/>
    <property type="molecule type" value="Genomic_DNA"/>
</dbReference>
<gene>
    <name evidence="2" type="ORF">SELMODRAFT_424397</name>
</gene>
<dbReference type="KEGG" id="smo:SELMODRAFT_424397"/>
<dbReference type="HOGENOM" id="CLU_1799801_0_0_1"/>
<organism evidence="3">
    <name type="scientific">Selaginella moellendorffii</name>
    <name type="common">Spikemoss</name>
    <dbReference type="NCBI Taxonomy" id="88036"/>
    <lineage>
        <taxon>Eukaryota</taxon>
        <taxon>Viridiplantae</taxon>
        <taxon>Streptophyta</taxon>
        <taxon>Embryophyta</taxon>
        <taxon>Tracheophyta</taxon>
        <taxon>Lycopodiopsida</taxon>
        <taxon>Selaginellales</taxon>
        <taxon>Selaginellaceae</taxon>
        <taxon>Selaginella</taxon>
    </lineage>
</organism>
<name>D8SPR7_SELML</name>
<keyword evidence="3" id="KW-1185">Reference proteome</keyword>
<dbReference type="Proteomes" id="UP000001514">
    <property type="component" value="Unassembled WGS sequence"/>
</dbReference>
<dbReference type="Gramene" id="EFJ13533">
    <property type="protein sequence ID" value="EFJ13533"/>
    <property type="gene ID" value="SELMODRAFT_424397"/>
</dbReference>
<accession>D8SPR7</accession>
<proteinExistence type="predicted"/>
<feature type="chain" id="PRO_5003122919" evidence="1">
    <location>
        <begin position="23"/>
        <end position="144"/>
    </location>
</feature>
<sequence>MALSISSLAGALLSLGLVSLNSVLIDGPPFAASKDHSRLVDSGISILWFLQIWTNRTTTKLPDEMSCKEFKEGADPEKVARPSGFFHLGALRDVKHFRCKESSLDKFSSIHGAVSKLENRFREDQYAMMRIYMWHAQFSLLLKL</sequence>
<keyword evidence="1" id="KW-0732">Signal</keyword>
<dbReference type="InParanoid" id="D8SPR7"/>
<feature type="signal peptide" evidence="1">
    <location>
        <begin position="1"/>
        <end position="22"/>
    </location>
</feature>
<protein>
    <submittedName>
        <fullName evidence="2">Uncharacterized protein</fullName>
    </submittedName>
</protein>
<evidence type="ECO:0000256" key="1">
    <source>
        <dbReference type="SAM" id="SignalP"/>
    </source>
</evidence>
<evidence type="ECO:0000313" key="3">
    <source>
        <dbReference type="Proteomes" id="UP000001514"/>
    </source>
</evidence>
<reference evidence="2 3" key="1">
    <citation type="journal article" date="2011" name="Science">
        <title>The Selaginella genome identifies genetic changes associated with the evolution of vascular plants.</title>
        <authorList>
            <person name="Banks J.A."/>
            <person name="Nishiyama T."/>
            <person name="Hasebe M."/>
            <person name="Bowman J.L."/>
            <person name="Gribskov M."/>
            <person name="dePamphilis C."/>
            <person name="Albert V.A."/>
            <person name="Aono N."/>
            <person name="Aoyama T."/>
            <person name="Ambrose B.A."/>
            <person name="Ashton N.W."/>
            <person name="Axtell M.J."/>
            <person name="Barker E."/>
            <person name="Barker M.S."/>
            <person name="Bennetzen J.L."/>
            <person name="Bonawitz N.D."/>
            <person name="Chapple C."/>
            <person name="Cheng C."/>
            <person name="Correa L.G."/>
            <person name="Dacre M."/>
            <person name="DeBarry J."/>
            <person name="Dreyer I."/>
            <person name="Elias M."/>
            <person name="Engstrom E.M."/>
            <person name="Estelle M."/>
            <person name="Feng L."/>
            <person name="Finet C."/>
            <person name="Floyd S.K."/>
            <person name="Frommer W.B."/>
            <person name="Fujita T."/>
            <person name="Gramzow L."/>
            <person name="Gutensohn M."/>
            <person name="Harholt J."/>
            <person name="Hattori M."/>
            <person name="Heyl A."/>
            <person name="Hirai T."/>
            <person name="Hiwatashi Y."/>
            <person name="Ishikawa M."/>
            <person name="Iwata M."/>
            <person name="Karol K.G."/>
            <person name="Koehler B."/>
            <person name="Kolukisaoglu U."/>
            <person name="Kubo M."/>
            <person name="Kurata T."/>
            <person name="Lalonde S."/>
            <person name="Li K."/>
            <person name="Li Y."/>
            <person name="Litt A."/>
            <person name="Lyons E."/>
            <person name="Manning G."/>
            <person name="Maruyama T."/>
            <person name="Michael T.P."/>
            <person name="Mikami K."/>
            <person name="Miyazaki S."/>
            <person name="Morinaga S."/>
            <person name="Murata T."/>
            <person name="Mueller-Roeber B."/>
            <person name="Nelson D.R."/>
            <person name="Obara M."/>
            <person name="Oguri Y."/>
            <person name="Olmstead R.G."/>
            <person name="Onodera N."/>
            <person name="Petersen B.L."/>
            <person name="Pils B."/>
            <person name="Prigge M."/>
            <person name="Rensing S.A."/>
            <person name="Riano-Pachon D.M."/>
            <person name="Roberts A.W."/>
            <person name="Sato Y."/>
            <person name="Scheller H.V."/>
            <person name="Schulz B."/>
            <person name="Schulz C."/>
            <person name="Shakirov E.V."/>
            <person name="Shibagaki N."/>
            <person name="Shinohara N."/>
            <person name="Shippen D.E."/>
            <person name="Soerensen I."/>
            <person name="Sotooka R."/>
            <person name="Sugimoto N."/>
            <person name="Sugita M."/>
            <person name="Sumikawa N."/>
            <person name="Tanurdzic M."/>
            <person name="Theissen G."/>
            <person name="Ulvskov P."/>
            <person name="Wakazuki S."/>
            <person name="Weng J.K."/>
            <person name="Willats W.W."/>
            <person name="Wipf D."/>
            <person name="Wolf P.G."/>
            <person name="Yang L."/>
            <person name="Zimmer A.D."/>
            <person name="Zhu Q."/>
            <person name="Mitros T."/>
            <person name="Hellsten U."/>
            <person name="Loque D."/>
            <person name="Otillar R."/>
            <person name="Salamov A."/>
            <person name="Schmutz J."/>
            <person name="Shapiro H."/>
            <person name="Lindquist E."/>
            <person name="Lucas S."/>
            <person name="Rokhsar D."/>
            <person name="Grigoriev I.V."/>
        </authorList>
    </citation>
    <scope>NUCLEOTIDE SEQUENCE [LARGE SCALE GENOMIC DNA]</scope>
</reference>
<evidence type="ECO:0000313" key="2">
    <source>
        <dbReference type="EMBL" id="EFJ13533.1"/>
    </source>
</evidence>